<dbReference type="InterPro" id="IPR012337">
    <property type="entry name" value="RNaseH-like_sf"/>
</dbReference>
<sequence length="662" mass="75253">MSRFMQREERIRTAEGEFIVRSIDPNDKLVELFDPSSGELKKMTIPAMRRQISDGSMRRLTVKPMSGTVRDLAQSDSASRQLLFNRFRVQRLESCLHRGDSKAEAIRKLIAEPLALDDGTPVPPISERQAYRLIDAASSSPLELMPAHAERGNRLPRHSKDVEELVRHLIEEEYAKVHSRITMRKLSELATTLAREKGLIATSRRISRAYVRDFFIKRYHGDIDHKRIDPRIARSKKAVAKERIRVDAALQRVEQDTNSLPFIVMTSEGPLKNPYLTVSIDCGTGVPLGWHLSKTPVTEEETLDCLERSLYSKAERFSQLSIDCSIDPYGLFANLYLDNGPENKGRRITRITEIGIFLTRVAANSGHQKPYIERFFGSLKPALEALPGCTRFDGKDGARTDEAMKDDLLTLDELERWIVRWMYEEWVHRPLERFITADYYDTDEAPGITPATRWAYYEQNTSLPPPPDRERWIRMRYLTDERSLSAKTGLSIEGFRYRGEHLRQLIRQYGPDSQVTAYYNPSDYRFAYVADRETGELLRLVNDEVNATTPAFSFTEAKLRRAHVRKTAAAVPACVANFQRELAAASLSGGRRKRGHMAEQREVRAAAKLSKAIQKSEANPVPAQPAGDAPTLWTDGLLLTDDAIPNYDLETKPRQSNGGTES</sequence>
<evidence type="ECO:0008006" key="4">
    <source>
        <dbReference type="Google" id="ProtNLM"/>
    </source>
</evidence>
<dbReference type="OrthoDB" id="5439087at2"/>
<proteinExistence type="predicted"/>
<keyword evidence="3" id="KW-1185">Reference proteome</keyword>
<dbReference type="GO" id="GO:0003676">
    <property type="term" value="F:nucleic acid binding"/>
    <property type="evidence" value="ECO:0007669"/>
    <property type="project" value="InterPro"/>
</dbReference>
<gene>
    <name evidence="2" type="ordered locus">Tmz1t_0016</name>
</gene>
<evidence type="ECO:0000256" key="1">
    <source>
        <dbReference type="SAM" id="MobiDB-lite"/>
    </source>
</evidence>
<dbReference type="Gene3D" id="3.30.420.10">
    <property type="entry name" value="Ribonuclease H-like superfamily/Ribonuclease H"/>
    <property type="match status" value="1"/>
</dbReference>
<feature type="region of interest" description="Disordered" evidence="1">
    <location>
        <begin position="608"/>
        <end position="634"/>
    </location>
</feature>
<protein>
    <recommendedName>
        <fullName evidence="4">Transposase</fullName>
    </recommendedName>
</protein>
<dbReference type="EMBL" id="CP001281">
    <property type="protein sequence ID" value="ACK52819.1"/>
    <property type="molecule type" value="Genomic_DNA"/>
</dbReference>
<accession>C4ZIC5</accession>
<dbReference type="SUPFAM" id="SSF53098">
    <property type="entry name" value="Ribonuclease H-like"/>
    <property type="match status" value="1"/>
</dbReference>
<dbReference type="eggNOG" id="COG2801">
    <property type="taxonomic scope" value="Bacteria"/>
</dbReference>
<evidence type="ECO:0000313" key="2">
    <source>
        <dbReference type="EMBL" id="ACK52819.1"/>
    </source>
</evidence>
<evidence type="ECO:0000313" key="3">
    <source>
        <dbReference type="Proteomes" id="UP000002186"/>
    </source>
</evidence>
<reference evidence="3" key="1">
    <citation type="submission" date="2009-05" db="EMBL/GenBank/DDBJ databases">
        <title>Complete sequence of chromosome of Thauera sp. MZ1T.</title>
        <authorList>
            <consortium name="US DOE Joint Genome Institute"/>
            <person name="Lucas S."/>
            <person name="Copeland A."/>
            <person name="Lapidus A."/>
            <person name="Glavina del Rio T."/>
            <person name="Dalin E."/>
            <person name="Tice H."/>
            <person name="Bruce D."/>
            <person name="Goodwin L."/>
            <person name="Pitluck S."/>
            <person name="Sims D."/>
            <person name="Brettin T."/>
            <person name="Detter J.C."/>
            <person name="Han C."/>
            <person name="Larimer F."/>
            <person name="Land M."/>
            <person name="Hauser L."/>
            <person name="Kyrpides N."/>
            <person name="Mikhailova N."/>
            <person name="Sayler G.S."/>
        </authorList>
    </citation>
    <scope>NUCLEOTIDE SEQUENCE [LARGE SCALE GENOMIC DNA]</scope>
    <source>
        <strain evidence="3">MZ1T</strain>
    </source>
</reference>
<dbReference type="Proteomes" id="UP000002186">
    <property type="component" value="Chromosome"/>
</dbReference>
<dbReference type="InterPro" id="IPR036397">
    <property type="entry name" value="RNaseH_sf"/>
</dbReference>
<dbReference type="STRING" id="85643.Tmz1t_0016"/>
<dbReference type="KEGG" id="tmz:Tmz1t_0016"/>
<dbReference type="RefSeq" id="WP_012584174.1">
    <property type="nucleotide sequence ID" value="NC_011662.2"/>
</dbReference>
<dbReference type="HOGENOM" id="CLU_414426_0_0_4"/>
<organism evidence="2 3">
    <name type="scientific">Thauera aminoaromatica</name>
    <dbReference type="NCBI Taxonomy" id="164330"/>
    <lineage>
        <taxon>Bacteria</taxon>
        <taxon>Pseudomonadati</taxon>
        <taxon>Pseudomonadota</taxon>
        <taxon>Betaproteobacteria</taxon>
        <taxon>Rhodocyclales</taxon>
        <taxon>Zoogloeaceae</taxon>
        <taxon>Thauera</taxon>
    </lineage>
</organism>
<dbReference type="AlphaFoldDB" id="C4ZIC5"/>
<reference evidence="2 3" key="2">
    <citation type="journal article" date="2012" name="Stand. Genomic Sci.">
        <title>Complete genome sequence of Thauera aminoaromatica strain MZ1T.</title>
        <authorList>
            <person name="Jiang K."/>
            <person name="Sanseverino J."/>
            <person name="Chauhan A."/>
            <person name="Lucas S."/>
            <person name="Copeland A."/>
            <person name="Lapidus A."/>
            <person name="Del Rio T.G."/>
            <person name="Dalin E."/>
            <person name="Tice H."/>
            <person name="Bruce D."/>
            <person name="Goodwin L."/>
            <person name="Pitluck S."/>
            <person name="Sims D."/>
            <person name="Brettin T."/>
            <person name="Detter J.C."/>
            <person name="Han C."/>
            <person name="Chang Y.J."/>
            <person name="Larimer F."/>
            <person name="Land M."/>
            <person name="Hauser L."/>
            <person name="Kyrpides N.C."/>
            <person name="Mikhailova N."/>
            <person name="Moser S."/>
            <person name="Jegier P."/>
            <person name="Close D."/>
            <person name="Debruyn J.M."/>
            <person name="Wang Y."/>
            <person name="Layton A.C."/>
            <person name="Allen M.S."/>
            <person name="Sayler G.S."/>
        </authorList>
    </citation>
    <scope>NUCLEOTIDE SEQUENCE [LARGE SCALE GENOMIC DNA]</scope>
    <source>
        <strain evidence="2 3">MZ1T</strain>
    </source>
</reference>
<name>C4ZIC5_THASP</name>